<dbReference type="PANTHER" id="PTHR32089:SF112">
    <property type="entry name" value="LYSOZYME-LIKE PROTEIN-RELATED"/>
    <property type="match status" value="1"/>
</dbReference>
<dbReference type="PANTHER" id="PTHR32089">
    <property type="entry name" value="METHYL-ACCEPTING CHEMOTAXIS PROTEIN MCPB"/>
    <property type="match status" value="1"/>
</dbReference>
<reference evidence="4 5" key="1">
    <citation type="submission" date="2020-04" db="EMBL/GenBank/DDBJ databases">
        <title>Genomic insights into acetone-butanol-ethanol (ABE) fermentation by sequencing solventogenic clostridia strains.</title>
        <authorList>
            <person name="Brown S."/>
        </authorList>
    </citation>
    <scope>NUCLEOTIDE SEQUENCE [LARGE SCALE GENOMIC DNA]</scope>
    <source>
        <strain evidence="4 5">DJ011</strain>
    </source>
</reference>
<feature type="domain" description="Methyl-accepting transducer" evidence="3">
    <location>
        <begin position="106"/>
        <end position="275"/>
    </location>
</feature>
<comment type="caution">
    <text evidence="4">The sequence shown here is derived from an EMBL/GenBank/DDBJ whole genome shotgun (WGS) entry which is preliminary data.</text>
</comment>
<organism evidence="4 5">
    <name type="scientific">Clostridium tetanomorphum</name>
    <dbReference type="NCBI Taxonomy" id="1553"/>
    <lineage>
        <taxon>Bacteria</taxon>
        <taxon>Bacillati</taxon>
        <taxon>Bacillota</taxon>
        <taxon>Clostridia</taxon>
        <taxon>Eubacteriales</taxon>
        <taxon>Clostridiaceae</taxon>
        <taxon>Clostridium</taxon>
    </lineage>
</organism>
<dbReference type="SMART" id="SM00283">
    <property type="entry name" value="MA"/>
    <property type="match status" value="1"/>
</dbReference>
<keyword evidence="5" id="KW-1185">Reference proteome</keyword>
<dbReference type="Pfam" id="PF00015">
    <property type="entry name" value="MCPsignal"/>
    <property type="match status" value="1"/>
</dbReference>
<dbReference type="SUPFAM" id="SSF58104">
    <property type="entry name" value="Methyl-accepting chemotaxis protein (MCP) signaling domain"/>
    <property type="match status" value="1"/>
</dbReference>
<evidence type="ECO:0000259" key="3">
    <source>
        <dbReference type="PROSITE" id="PS50111"/>
    </source>
</evidence>
<evidence type="ECO:0000313" key="4">
    <source>
        <dbReference type="EMBL" id="MBC2397886.1"/>
    </source>
</evidence>
<keyword evidence="1 2" id="KW-0807">Transducer</keyword>
<dbReference type="PROSITE" id="PS50111">
    <property type="entry name" value="CHEMOTAXIS_TRANSDUC_2"/>
    <property type="match status" value="1"/>
</dbReference>
<evidence type="ECO:0000256" key="2">
    <source>
        <dbReference type="PROSITE-ProRule" id="PRU00284"/>
    </source>
</evidence>
<dbReference type="Gene3D" id="1.10.287.950">
    <property type="entry name" value="Methyl-accepting chemotaxis protein"/>
    <property type="match status" value="1"/>
</dbReference>
<accession>A0A923J025</accession>
<proteinExistence type="predicted"/>
<dbReference type="GO" id="GO:0016020">
    <property type="term" value="C:membrane"/>
    <property type="evidence" value="ECO:0007669"/>
    <property type="project" value="InterPro"/>
</dbReference>
<dbReference type="InterPro" id="IPR004089">
    <property type="entry name" value="MCPsignal_dom"/>
</dbReference>
<sequence>MNIIDIAKETAKIMYKLNDENCTILVSENYRIVEYLESNVLKIPAKVGDTVSEGTVTEKACRTGKRVYQEITSDKSPYGIGYVATAIPLYDDDGKMVGGFAVTAPISREVSQLRETSFQLDEIVDQTETASSDIANSAVKLSGLVSDLSKKTTEANQEISTIYNVTNLIRDIAKQTNLLSLNAAIEAARAGEHGKGFSVVATEVKKLAQSTAENVNDISKKITSISSLIEDTANMVEGIMDLSQQQASNTEEITATMSELKSHIVKIRKIADEIK</sequence>
<evidence type="ECO:0000256" key="1">
    <source>
        <dbReference type="ARBA" id="ARBA00023224"/>
    </source>
</evidence>
<name>A0A923J025_CLOTT</name>
<dbReference type="Proteomes" id="UP000563151">
    <property type="component" value="Unassembled WGS sequence"/>
</dbReference>
<protein>
    <recommendedName>
        <fullName evidence="3">Methyl-accepting transducer domain-containing protein</fullName>
    </recommendedName>
</protein>
<evidence type="ECO:0000313" key="5">
    <source>
        <dbReference type="Proteomes" id="UP000563151"/>
    </source>
</evidence>
<dbReference type="GO" id="GO:0007165">
    <property type="term" value="P:signal transduction"/>
    <property type="evidence" value="ECO:0007669"/>
    <property type="project" value="UniProtKB-KW"/>
</dbReference>
<gene>
    <name evidence="4" type="ORF">HGG79_08875</name>
</gene>
<dbReference type="RefSeq" id="WP_035146931.1">
    <property type="nucleotide sequence ID" value="NZ_JAAZWO010000008.1"/>
</dbReference>
<dbReference type="AlphaFoldDB" id="A0A923J025"/>
<dbReference type="EMBL" id="JAAZWO010000008">
    <property type="protein sequence ID" value="MBC2397886.1"/>
    <property type="molecule type" value="Genomic_DNA"/>
</dbReference>